<dbReference type="Pfam" id="PF00561">
    <property type="entry name" value="Abhydrolase_1"/>
    <property type="match status" value="1"/>
</dbReference>
<gene>
    <name evidence="3" type="ORF">HYZ11_07540</name>
</gene>
<dbReference type="Gene3D" id="3.40.50.1820">
    <property type="entry name" value="alpha/beta hydrolase"/>
    <property type="match status" value="1"/>
</dbReference>
<dbReference type="AlphaFoldDB" id="A0A932HXK6"/>
<dbReference type="Proteomes" id="UP000782312">
    <property type="component" value="Unassembled WGS sequence"/>
</dbReference>
<comment type="caution">
    <text evidence="3">The sequence shown here is derived from an EMBL/GenBank/DDBJ whole genome shotgun (WGS) entry which is preliminary data.</text>
</comment>
<sequence>MPTLRAPDADIYYEEEGSGVPLVMVGGFTATVEVWGRLRGLLAARHRVVMFDNRGSGRTKVENDDGDRRPARLAGDVFALAEGLGLGRFHLMGGSFGGMIAQEAALARPERVRSLIVACSHFGGKERAEPAPGVRETRVRGGVKEATEAERRAALETIFHPDTVRSRPEVVRHYDENKRLFPHGKEELARRTEGMARFDASGRLPGLKVPALVIHGSHDRLVPTANARLIAGRIPGAELVIVEGAGHHFYSERPEASAEAVLGFLERH</sequence>
<dbReference type="InterPro" id="IPR000639">
    <property type="entry name" value="Epox_hydrolase-like"/>
</dbReference>
<dbReference type="PRINTS" id="PR00111">
    <property type="entry name" value="ABHYDROLASE"/>
</dbReference>
<dbReference type="GO" id="GO:0046503">
    <property type="term" value="P:glycerolipid catabolic process"/>
    <property type="evidence" value="ECO:0007669"/>
    <property type="project" value="TreeGrafter"/>
</dbReference>
<dbReference type="InterPro" id="IPR029058">
    <property type="entry name" value="AB_hydrolase_fold"/>
</dbReference>
<name>A0A932HXK6_UNCTE</name>
<protein>
    <submittedName>
        <fullName evidence="3">Alpha/beta fold hydrolase</fullName>
    </submittedName>
</protein>
<feature type="region of interest" description="Disordered" evidence="1">
    <location>
        <begin position="126"/>
        <end position="145"/>
    </location>
</feature>
<dbReference type="SUPFAM" id="SSF53474">
    <property type="entry name" value="alpha/beta-Hydrolases"/>
    <property type="match status" value="1"/>
</dbReference>
<keyword evidence="3" id="KW-0378">Hydrolase</keyword>
<dbReference type="InterPro" id="IPR000073">
    <property type="entry name" value="AB_hydrolase_1"/>
</dbReference>
<dbReference type="PANTHER" id="PTHR43433">
    <property type="entry name" value="HYDROLASE, ALPHA/BETA FOLD FAMILY PROTEIN"/>
    <property type="match status" value="1"/>
</dbReference>
<dbReference type="PANTHER" id="PTHR43433:SF5">
    <property type="entry name" value="AB HYDROLASE-1 DOMAIN-CONTAINING PROTEIN"/>
    <property type="match status" value="1"/>
</dbReference>
<evidence type="ECO:0000313" key="4">
    <source>
        <dbReference type="Proteomes" id="UP000782312"/>
    </source>
</evidence>
<accession>A0A932HXK6</accession>
<dbReference type="PRINTS" id="PR00412">
    <property type="entry name" value="EPOXHYDRLASE"/>
</dbReference>
<dbReference type="GO" id="GO:0004806">
    <property type="term" value="F:triacylglycerol lipase activity"/>
    <property type="evidence" value="ECO:0007669"/>
    <property type="project" value="TreeGrafter"/>
</dbReference>
<evidence type="ECO:0000256" key="1">
    <source>
        <dbReference type="SAM" id="MobiDB-lite"/>
    </source>
</evidence>
<reference evidence="3" key="1">
    <citation type="submission" date="2020-07" db="EMBL/GenBank/DDBJ databases">
        <title>Huge and variable diversity of episymbiotic CPR bacteria and DPANN archaea in groundwater ecosystems.</title>
        <authorList>
            <person name="He C.Y."/>
            <person name="Keren R."/>
            <person name="Whittaker M."/>
            <person name="Farag I.F."/>
            <person name="Doudna J."/>
            <person name="Cate J.H.D."/>
            <person name="Banfield J.F."/>
        </authorList>
    </citation>
    <scope>NUCLEOTIDE SEQUENCE</scope>
    <source>
        <strain evidence="3">NC_groundwater_763_Ag_S-0.2um_68_21</strain>
    </source>
</reference>
<evidence type="ECO:0000313" key="3">
    <source>
        <dbReference type="EMBL" id="MBI3127441.1"/>
    </source>
</evidence>
<dbReference type="InterPro" id="IPR050471">
    <property type="entry name" value="AB_hydrolase"/>
</dbReference>
<evidence type="ECO:0000259" key="2">
    <source>
        <dbReference type="Pfam" id="PF00561"/>
    </source>
</evidence>
<dbReference type="EMBL" id="JACPUR010000017">
    <property type="protein sequence ID" value="MBI3127441.1"/>
    <property type="molecule type" value="Genomic_DNA"/>
</dbReference>
<proteinExistence type="predicted"/>
<organism evidence="3 4">
    <name type="scientific">Tectimicrobiota bacterium</name>
    <dbReference type="NCBI Taxonomy" id="2528274"/>
    <lineage>
        <taxon>Bacteria</taxon>
        <taxon>Pseudomonadati</taxon>
        <taxon>Nitrospinota/Tectimicrobiota group</taxon>
        <taxon>Candidatus Tectimicrobiota</taxon>
    </lineage>
</organism>
<feature type="domain" description="AB hydrolase-1" evidence="2">
    <location>
        <begin position="21"/>
        <end position="254"/>
    </location>
</feature>